<reference evidence="1 2" key="1">
    <citation type="submission" date="2020-08" db="EMBL/GenBank/DDBJ databases">
        <title>Genomic Encyclopedia of Type Strains, Phase IV (KMG-V): Genome sequencing to study the core and pangenomes of soil and plant-associated prokaryotes.</title>
        <authorList>
            <person name="Whitman W."/>
        </authorList>
    </citation>
    <scope>NUCLEOTIDE SEQUENCE [LARGE SCALE GENOMIC DNA]</scope>
    <source>
        <strain evidence="1 2">SEMIA 4089</strain>
    </source>
</reference>
<comment type="caution">
    <text evidence="1">The sequence shown here is derived from an EMBL/GenBank/DDBJ whole genome shotgun (WGS) entry which is preliminary data.</text>
</comment>
<protein>
    <submittedName>
        <fullName evidence="1">Uncharacterized protein</fullName>
    </submittedName>
</protein>
<accession>A0A7W6W7M2</accession>
<sequence length="225" mass="24549">MTSAGLKARGEDIGEIPFWHAGGSSYRRAAAELVCCSKRLSSRLPNLVDKNWRVQINHLLTIDANHAQALVSRYSSCKGTCAMEIFSVRSSQSLLFKNNPNNAKTSKTSDIEIETKAPAPASFQIEDNPDEGPDFTAVSPGELRNYARQSFDSGLIDQNTYAAISEPLPMHAIDPLGNVIDLSSVTDGTSFNFLDYYKSQLQIATSIGDPDEVQTLKSIVNFLDG</sequence>
<evidence type="ECO:0000313" key="2">
    <source>
        <dbReference type="Proteomes" id="UP000540909"/>
    </source>
</evidence>
<name>A0A7W6W7M2_9HYPH</name>
<organism evidence="1 2">
    <name type="scientific">Rhizobium esperanzae</name>
    <dbReference type="NCBI Taxonomy" id="1967781"/>
    <lineage>
        <taxon>Bacteria</taxon>
        <taxon>Pseudomonadati</taxon>
        <taxon>Pseudomonadota</taxon>
        <taxon>Alphaproteobacteria</taxon>
        <taxon>Hyphomicrobiales</taxon>
        <taxon>Rhizobiaceae</taxon>
        <taxon>Rhizobium/Agrobacterium group</taxon>
        <taxon>Rhizobium</taxon>
    </lineage>
</organism>
<proteinExistence type="predicted"/>
<dbReference type="Proteomes" id="UP000540909">
    <property type="component" value="Unassembled WGS sequence"/>
</dbReference>
<dbReference type="EMBL" id="JACIFY010000025">
    <property type="protein sequence ID" value="MBB4238797.1"/>
    <property type="molecule type" value="Genomic_DNA"/>
</dbReference>
<dbReference type="AlphaFoldDB" id="A0A7W6W7M2"/>
<evidence type="ECO:0000313" key="1">
    <source>
        <dbReference type="EMBL" id="MBB4238797.1"/>
    </source>
</evidence>
<gene>
    <name evidence="1" type="ORF">GGD57_005412</name>
</gene>